<feature type="domain" description="6-phosphogluconate dehydrogenase NADP-binding" evidence="6">
    <location>
        <begin position="2"/>
        <end position="161"/>
    </location>
</feature>
<dbReference type="InterPro" id="IPR006115">
    <property type="entry name" value="6PGDH_NADP-bd"/>
</dbReference>
<feature type="region of interest" description="Disordered" evidence="5">
    <location>
        <begin position="271"/>
        <end position="295"/>
    </location>
</feature>
<evidence type="ECO:0000256" key="1">
    <source>
        <dbReference type="ARBA" id="ARBA00009080"/>
    </source>
</evidence>
<dbReference type="InterPro" id="IPR015815">
    <property type="entry name" value="HIBADH-related"/>
</dbReference>
<dbReference type="Pfam" id="PF14833">
    <property type="entry name" value="NAD_binding_11"/>
    <property type="match status" value="1"/>
</dbReference>
<dbReference type="PANTHER" id="PTHR43060">
    <property type="entry name" value="3-HYDROXYISOBUTYRATE DEHYDROGENASE-LIKE 1, MITOCHONDRIAL-RELATED"/>
    <property type="match status" value="1"/>
</dbReference>
<accession>A0A6B3BF21</accession>
<evidence type="ECO:0000256" key="4">
    <source>
        <dbReference type="PIRSR" id="PIRSR000103-1"/>
    </source>
</evidence>
<dbReference type="SUPFAM" id="SSF48179">
    <property type="entry name" value="6-phosphogluconate dehydrogenase C-terminal domain-like"/>
    <property type="match status" value="1"/>
</dbReference>
<evidence type="ECO:0000259" key="6">
    <source>
        <dbReference type="Pfam" id="PF03446"/>
    </source>
</evidence>
<dbReference type="InterPro" id="IPR036291">
    <property type="entry name" value="NAD(P)-bd_dom_sf"/>
</dbReference>
<dbReference type="RefSeq" id="WP_164312517.1">
    <property type="nucleotide sequence ID" value="NZ_JAAGLU010000003.1"/>
</dbReference>
<feature type="domain" description="3-hydroxyisobutyrate dehydrogenase-like NAD-binding" evidence="7">
    <location>
        <begin position="164"/>
        <end position="254"/>
    </location>
</feature>
<evidence type="ECO:0000256" key="3">
    <source>
        <dbReference type="ARBA" id="ARBA00023027"/>
    </source>
</evidence>
<organism evidence="8">
    <name type="scientific">Streptomyces sp. SID12501</name>
    <dbReference type="NCBI Taxonomy" id="2706042"/>
    <lineage>
        <taxon>Bacteria</taxon>
        <taxon>Bacillati</taxon>
        <taxon>Actinomycetota</taxon>
        <taxon>Actinomycetes</taxon>
        <taxon>Kitasatosporales</taxon>
        <taxon>Streptomycetaceae</taxon>
        <taxon>Streptomyces</taxon>
    </lineage>
</organism>
<protein>
    <submittedName>
        <fullName evidence="8">NAD(P)-dependent oxidoreductase</fullName>
    </submittedName>
</protein>
<dbReference type="SUPFAM" id="SSF51735">
    <property type="entry name" value="NAD(P)-binding Rossmann-fold domains"/>
    <property type="match status" value="1"/>
</dbReference>
<dbReference type="Pfam" id="PF03446">
    <property type="entry name" value="NAD_binding_2"/>
    <property type="match status" value="1"/>
</dbReference>
<dbReference type="GO" id="GO:0016491">
    <property type="term" value="F:oxidoreductase activity"/>
    <property type="evidence" value="ECO:0007669"/>
    <property type="project" value="UniProtKB-KW"/>
</dbReference>
<reference evidence="8" key="1">
    <citation type="submission" date="2020-01" db="EMBL/GenBank/DDBJ databases">
        <title>Insect and environment-associated Actinomycetes.</title>
        <authorList>
            <person name="Currrie C."/>
            <person name="Chevrette M."/>
            <person name="Carlson C."/>
            <person name="Stubbendieck R."/>
            <person name="Wendt-Pienkowski E."/>
        </authorList>
    </citation>
    <scope>NUCLEOTIDE SEQUENCE</scope>
    <source>
        <strain evidence="8">SID12501</strain>
    </source>
</reference>
<dbReference type="InterPro" id="IPR013328">
    <property type="entry name" value="6PGD_dom2"/>
</dbReference>
<dbReference type="GO" id="GO:0050661">
    <property type="term" value="F:NADP binding"/>
    <property type="evidence" value="ECO:0007669"/>
    <property type="project" value="InterPro"/>
</dbReference>
<feature type="active site" evidence="4">
    <location>
        <position position="170"/>
    </location>
</feature>
<name>A0A6B3BF21_9ACTN</name>
<dbReference type="AlphaFoldDB" id="A0A6B3BF21"/>
<sequence length="295" mass="30333">MKIGFIGPGRMGRPMLDRLVAAGHDVTVHVRRREVPATAQVRGLTWADTVAATVGGADVVFVVVLTDEQVRSVCLGPDGAIAAMKPGATLVQHTTSDPETAQLLVGVGADRGIRVLDAALSGGPHDIAAGRLTLWVGGDESVLEEMRPLLETYASPVMFVGPAGNGQRVKLVNNALFVAQVGLAIDAVRLAGSLGIEERTILAAVQHGSGTSRAFGVVAGGGSVDSLAERLGDLMRKDIAVVCEVARSAGADLGIIGTVLSSDAVEKKVLRPAGRSTERHDRAGPPGAADPVPET</sequence>
<dbReference type="GO" id="GO:0051287">
    <property type="term" value="F:NAD binding"/>
    <property type="evidence" value="ECO:0007669"/>
    <property type="project" value="InterPro"/>
</dbReference>
<evidence type="ECO:0000313" key="8">
    <source>
        <dbReference type="EMBL" id="NEC85047.1"/>
    </source>
</evidence>
<dbReference type="Gene3D" id="1.10.1040.10">
    <property type="entry name" value="N-(1-d-carboxylethyl)-l-norvaline Dehydrogenase, domain 2"/>
    <property type="match status" value="1"/>
</dbReference>
<evidence type="ECO:0000256" key="5">
    <source>
        <dbReference type="SAM" id="MobiDB-lite"/>
    </source>
</evidence>
<dbReference type="PIRSF" id="PIRSF000103">
    <property type="entry name" value="HIBADH"/>
    <property type="match status" value="1"/>
</dbReference>
<evidence type="ECO:0000259" key="7">
    <source>
        <dbReference type="Pfam" id="PF14833"/>
    </source>
</evidence>
<dbReference type="PANTHER" id="PTHR43060:SF15">
    <property type="entry name" value="3-HYDROXYISOBUTYRATE DEHYDROGENASE-LIKE 1, MITOCHONDRIAL-RELATED"/>
    <property type="match status" value="1"/>
</dbReference>
<keyword evidence="3" id="KW-0520">NAD</keyword>
<keyword evidence="2" id="KW-0560">Oxidoreductase</keyword>
<comment type="similarity">
    <text evidence="1">Belongs to the HIBADH-related family.</text>
</comment>
<dbReference type="InterPro" id="IPR029154">
    <property type="entry name" value="HIBADH-like_NADP-bd"/>
</dbReference>
<proteinExistence type="inferred from homology"/>
<dbReference type="Gene3D" id="3.40.50.720">
    <property type="entry name" value="NAD(P)-binding Rossmann-like Domain"/>
    <property type="match status" value="1"/>
</dbReference>
<dbReference type="EMBL" id="JAAGLU010000003">
    <property type="protein sequence ID" value="NEC85047.1"/>
    <property type="molecule type" value="Genomic_DNA"/>
</dbReference>
<dbReference type="InterPro" id="IPR008927">
    <property type="entry name" value="6-PGluconate_DH-like_C_sf"/>
</dbReference>
<comment type="caution">
    <text evidence="8">The sequence shown here is derived from an EMBL/GenBank/DDBJ whole genome shotgun (WGS) entry which is preliminary data.</text>
</comment>
<evidence type="ECO:0000256" key="2">
    <source>
        <dbReference type="ARBA" id="ARBA00023002"/>
    </source>
</evidence>
<gene>
    <name evidence="8" type="ORF">G3I71_04035</name>
</gene>